<protein>
    <submittedName>
        <fullName evidence="2">Steroid 5-alpha reductase family enzyme</fullName>
    </submittedName>
</protein>
<comment type="caution">
    <text evidence="2">The sequence shown here is derived from an EMBL/GenBank/DDBJ whole genome shotgun (WGS) entry which is preliminary data.</text>
</comment>
<dbReference type="EMBL" id="JACHHB010000009">
    <property type="protein sequence ID" value="MBB5174043.1"/>
    <property type="molecule type" value="Genomic_DNA"/>
</dbReference>
<evidence type="ECO:0000313" key="3">
    <source>
        <dbReference type="Proteomes" id="UP000551878"/>
    </source>
</evidence>
<proteinExistence type="predicted"/>
<reference evidence="2 3" key="1">
    <citation type="submission" date="2020-08" db="EMBL/GenBank/DDBJ databases">
        <title>Genomic Encyclopedia of Type Strains, Phase IV (KMG-IV): sequencing the most valuable type-strain genomes for metagenomic binning, comparative biology and taxonomic classification.</title>
        <authorList>
            <person name="Goeker M."/>
        </authorList>
    </citation>
    <scope>NUCLEOTIDE SEQUENCE [LARGE SCALE GENOMIC DNA]</scope>
    <source>
        <strain evidence="2 3">DSM 24696</strain>
    </source>
</reference>
<keyword evidence="1" id="KW-0472">Membrane</keyword>
<dbReference type="RefSeq" id="WP_184664470.1">
    <property type="nucleotide sequence ID" value="NZ_JACHHB010000009.1"/>
</dbReference>
<accession>A0A840QRU4</accession>
<gene>
    <name evidence="2" type="ORF">HNQ41_002233</name>
</gene>
<sequence length="74" mass="8697">MVHLVERSQLNHKQRKMGLFIFQTILILFLTIQLITIFTQQSPASQLLVFISVVLHMYLLFLSFGSFNDKQENK</sequence>
<keyword evidence="1" id="KW-0812">Transmembrane</keyword>
<dbReference type="AlphaFoldDB" id="A0A840QRU4"/>
<organism evidence="2 3">
    <name type="scientific">Texcoconibacillus texcoconensis</name>
    <dbReference type="NCBI Taxonomy" id="1095777"/>
    <lineage>
        <taxon>Bacteria</taxon>
        <taxon>Bacillati</taxon>
        <taxon>Bacillota</taxon>
        <taxon>Bacilli</taxon>
        <taxon>Bacillales</taxon>
        <taxon>Bacillaceae</taxon>
        <taxon>Texcoconibacillus</taxon>
    </lineage>
</organism>
<evidence type="ECO:0000256" key="1">
    <source>
        <dbReference type="SAM" id="Phobius"/>
    </source>
</evidence>
<evidence type="ECO:0000313" key="2">
    <source>
        <dbReference type="EMBL" id="MBB5174043.1"/>
    </source>
</evidence>
<feature type="transmembrane region" description="Helical" evidence="1">
    <location>
        <begin position="44"/>
        <end position="64"/>
    </location>
</feature>
<name>A0A840QRU4_9BACI</name>
<keyword evidence="3" id="KW-1185">Reference proteome</keyword>
<feature type="transmembrane region" description="Helical" evidence="1">
    <location>
        <begin position="17"/>
        <end position="38"/>
    </location>
</feature>
<keyword evidence="1" id="KW-1133">Transmembrane helix</keyword>
<dbReference type="Proteomes" id="UP000551878">
    <property type="component" value="Unassembled WGS sequence"/>
</dbReference>